<sequence>MPMMANPVRLQGFYLQRFFFRIARMPATDNACCSHPIHFT</sequence>
<protein>
    <submittedName>
        <fullName evidence="1">Uncharacterized protein</fullName>
    </submittedName>
</protein>
<evidence type="ECO:0000313" key="1">
    <source>
        <dbReference type="EMBL" id="AMK55030.1"/>
    </source>
</evidence>
<keyword evidence="2" id="KW-1185">Reference proteome</keyword>
<proteinExistence type="predicted"/>
<organism evidence="1 2">
    <name type="scientific">Faecalibaculum rodentium</name>
    <dbReference type="NCBI Taxonomy" id="1702221"/>
    <lineage>
        <taxon>Bacteria</taxon>
        <taxon>Bacillati</taxon>
        <taxon>Bacillota</taxon>
        <taxon>Erysipelotrichia</taxon>
        <taxon>Erysipelotrichales</taxon>
        <taxon>Erysipelotrichaceae</taxon>
        <taxon>Faecalibaculum</taxon>
    </lineage>
</organism>
<dbReference type="AlphaFoldDB" id="A0A140DWK3"/>
<dbReference type="STRING" id="1702221.AALO17_18960"/>
<gene>
    <name evidence="1" type="ORF">AALO17_18960</name>
</gene>
<dbReference type="EMBL" id="CP011391">
    <property type="protein sequence ID" value="AMK55030.1"/>
    <property type="molecule type" value="Genomic_DNA"/>
</dbReference>
<evidence type="ECO:0000313" key="2">
    <source>
        <dbReference type="Proteomes" id="UP000069771"/>
    </source>
</evidence>
<name>A0A140DWK3_9FIRM</name>
<dbReference type="KEGG" id="fro:AALO17_18960"/>
<dbReference type="Proteomes" id="UP000069771">
    <property type="component" value="Chromosome"/>
</dbReference>
<reference evidence="1 2" key="1">
    <citation type="journal article" date="2016" name="Gut Pathog.">
        <title>Whole genome sequencing of "Faecalibaculum rodentium" ALO17, isolated from C57BL/6J laboratory mouse feces.</title>
        <authorList>
            <person name="Lim S."/>
            <person name="Chang D.H."/>
            <person name="Ahn S."/>
            <person name="Kim B.C."/>
        </authorList>
    </citation>
    <scope>NUCLEOTIDE SEQUENCE [LARGE SCALE GENOMIC DNA]</scope>
    <source>
        <strain evidence="1 2">Alo17</strain>
    </source>
</reference>
<accession>A0A140DWK3</accession>